<evidence type="ECO:0000259" key="6">
    <source>
        <dbReference type="PROSITE" id="PS00745"/>
    </source>
</evidence>
<evidence type="ECO:0000256" key="2">
    <source>
        <dbReference type="ARBA" id="ARBA00022481"/>
    </source>
</evidence>
<dbReference type="PROSITE" id="PS00745">
    <property type="entry name" value="RF_PROK_I"/>
    <property type="match status" value="1"/>
</dbReference>
<comment type="PTM">
    <text evidence="4">Methylated by PrmC. Methylation increases the termination efficiency of RF2.</text>
</comment>
<dbReference type="RefSeq" id="WP_341406599.1">
    <property type="nucleotide sequence ID" value="NZ_JBBUKT010000009.1"/>
</dbReference>
<evidence type="ECO:0000256" key="4">
    <source>
        <dbReference type="HAMAP-Rule" id="MF_00094"/>
    </source>
</evidence>
<evidence type="ECO:0000256" key="1">
    <source>
        <dbReference type="ARBA" id="ARBA00010835"/>
    </source>
</evidence>
<sequence length="379" mass="42202">MAEHQTADLSALDTDALKSRLTQLGRIFDVPTLQREIASLEAAMGDPNFWNNQEKARATNTRIASLKKKMGAFDKLNGRYDDLLAGIELAREFDDDDAKADAFNLADELDKDIASFELITLLDKPGDMASCYLIIQAGAGGTEACDWAQMLYRMYQRWAERKGFACETVDWQDGDGAGLRGATMKITGDYAYGYLKNERGVHRLVRISPFDSAGKRHTSFSSVDATPEVNDEIKIEINDKDIEITTMRSGGKGGQNVNKVETGVLLRHLPTGILIRSTNARSQGANKELAYEILKAKLFQLEEDKRKAESERAYGEKGDIGWGNQIRSYVFQPYQKVLDLRTGYESGNIQNIMDGDIDGYIEAKLRGKVRVKGGNNDDE</sequence>
<evidence type="ECO:0000256" key="5">
    <source>
        <dbReference type="NCBIfam" id="TIGR00020"/>
    </source>
</evidence>
<feature type="modified residue" description="N5-methylglutamine" evidence="4">
    <location>
        <position position="255"/>
    </location>
</feature>
<keyword evidence="8" id="KW-1185">Reference proteome</keyword>
<dbReference type="Gene3D" id="1.20.58.410">
    <property type="entry name" value="Release factor"/>
    <property type="match status" value="1"/>
</dbReference>
<dbReference type="InterPro" id="IPR045853">
    <property type="entry name" value="Pep_chain_release_fac_I_sf"/>
</dbReference>
<dbReference type="Pfam" id="PF00472">
    <property type="entry name" value="RF-1"/>
    <property type="match status" value="1"/>
</dbReference>
<dbReference type="EMBL" id="JBBUKT010000009">
    <property type="protein sequence ID" value="MEK7952840.1"/>
    <property type="molecule type" value="Genomic_DNA"/>
</dbReference>
<dbReference type="SMART" id="SM00937">
    <property type="entry name" value="PCRF"/>
    <property type="match status" value="1"/>
</dbReference>
<evidence type="ECO:0000313" key="8">
    <source>
        <dbReference type="Proteomes" id="UP001371305"/>
    </source>
</evidence>
<protein>
    <recommendedName>
        <fullName evidence="4 5">Peptide chain release factor 2</fullName>
        <shortName evidence="4">RF-2</shortName>
    </recommendedName>
</protein>
<dbReference type="Pfam" id="PF03462">
    <property type="entry name" value="PCRF"/>
    <property type="match status" value="1"/>
</dbReference>
<dbReference type="InterPro" id="IPR005139">
    <property type="entry name" value="PCRF"/>
</dbReference>
<gene>
    <name evidence="4 7" type="primary">prfB</name>
    <name evidence="7" type="ORF">WKV53_20165</name>
</gene>
<keyword evidence="2 4" id="KW-0488">Methylation</keyword>
<dbReference type="HAMAP" id="MF_00094">
    <property type="entry name" value="Rel_fac_2"/>
    <property type="match status" value="1"/>
</dbReference>
<dbReference type="Proteomes" id="UP001371305">
    <property type="component" value="Unassembled WGS sequence"/>
</dbReference>
<comment type="subcellular location">
    <subcellularLocation>
        <location evidence="4">Cytoplasm</location>
    </subcellularLocation>
</comment>
<dbReference type="NCBIfam" id="TIGR00020">
    <property type="entry name" value="prfB"/>
    <property type="match status" value="1"/>
</dbReference>
<dbReference type="Gene3D" id="3.30.70.1660">
    <property type="match status" value="1"/>
</dbReference>
<name>A0ABU9AYK9_9BACT</name>
<dbReference type="InterPro" id="IPR004374">
    <property type="entry name" value="PrfB"/>
</dbReference>
<keyword evidence="3 4" id="KW-0648">Protein biosynthesis</keyword>
<comment type="caution">
    <text evidence="7">The sequence shown here is derived from an EMBL/GenBank/DDBJ whole genome shotgun (WGS) entry which is preliminary data.</text>
</comment>
<reference evidence="7 8" key="1">
    <citation type="submission" date="2024-04" db="EMBL/GenBank/DDBJ databases">
        <title>Luteolibacter sp. isolated from soil.</title>
        <authorList>
            <person name="An J."/>
        </authorList>
    </citation>
    <scope>NUCLEOTIDE SEQUENCE [LARGE SCALE GENOMIC DNA]</scope>
    <source>
        <strain evidence="7 8">Y139</strain>
    </source>
</reference>
<accession>A0ABU9AYK9</accession>
<dbReference type="InterPro" id="IPR000352">
    <property type="entry name" value="Pep_chain_release_fac_I"/>
</dbReference>
<dbReference type="Gene3D" id="3.30.160.20">
    <property type="match status" value="1"/>
</dbReference>
<organism evidence="7 8">
    <name type="scientific">Luteolibacter soli</name>
    <dbReference type="NCBI Taxonomy" id="3135280"/>
    <lineage>
        <taxon>Bacteria</taxon>
        <taxon>Pseudomonadati</taxon>
        <taxon>Verrucomicrobiota</taxon>
        <taxon>Verrucomicrobiia</taxon>
        <taxon>Verrucomicrobiales</taxon>
        <taxon>Verrucomicrobiaceae</taxon>
        <taxon>Luteolibacter</taxon>
    </lineage>
</organism>
<comment type="similarity">
    <text evidence="1 4">Belongs to the prokaryotic/mitochondrial release factor family.</text>
</comment>
<evidence type="ECO:0000313" key="7">
    <source>
        <dbReference type="EMBL" id="MEK7952840.1"/>
    </source>
</evidence>
<proteinExistence type="inferred from homology"/>
<evidence type="ECO:0000256" key="3">
    <source>
        <dbReference type="ARBA" id="ARBA00022917"/>
    </source>
</evidence>
<dbReference type="PANTHER" id="PTHR43116">
    <property type="entry name" value="PEPTIDE CHAIN RELEASE FACTOR 2"/>
    <property type="match status" value="1"/>
</dbReference>
<comment type="function">
    <text evidence="4">Peptide chain release factor 2 directs the termination of translation in response to the peptide chain termination codons UGA and UAA.</text>
</comment>
<keyword evidence="4" id="KW-0963">Cytoplasm</keyword>
<feature type="domain" description="Prokaryotic-type class I peptide chain release factors" evidence="6">
    <location>
        <begin position="248"/>
        <end position="264"/>
    </location>
</feature>
<dbReference type="PANTHER" id="PTHR43116:SF3">
    <property type="entry name" value="CLASS I PEPTIDE CHAIN RELEASE FACTOR"/>
    <property type="match status" value="1"/>
</dbReference>
<dbReference type="SUPFAM" id="SSF75620">
    <property type="entry name" value="Release factor"/>
    <property type="match status" value="1"/>
</dbReference>